<accession>A0A699HVA8</accession>
<dbReference type="PANTHER" id="PTHR42648">
    <property type="entry name" value="TRANSPOSASE, PUTATIVE-RELATED"/>
    <property type="match status" value="1"/>
</dbReference>
<dbReference type="InterPro" id="IPR057670">
    <property type="entry name" value="SH3_retrovirus"/>
</dbReference>
<dbReference type="InterPro" id="IPR039537">
    <property type="entry name" value="Retrotran_Ty1/copia-like"/>
</dbReference>
<dbReference type="Pfam" id="PF25597">
    <property type="entry name" value="SH3_retrovirus"/>
    <property type="match status" value="1"/>
</dbReference>
<dbReference type="CDD" id="cd09272">
    <property type="entry name" value="RNase_HI_RT_Ty1"/>
    <property type="match status" value="1"/>
</dbReference>
<feature type="domain" description="Retroviral polymerase SH3-like" evidence="2">
    <location>
        <begin position="391"/>
        <end position="449"/>
    </location>
</feature>
<evidence type="ECO:0000259" key="2">
    <source>
        <dbReference type="Pfam" id="PF25597"/>
    </source>
</evidence>
<feature type="non-terminal residue" evidence="3">
    <location>
        <position position="1"/>
    </location>
</feature>
<dbReference type="PANTHER" id="PTHR42648:SF32">
    <property type="entry name" value="RIBONUCLEASE H-LIKE DOMAIN, GAG-PRE-INTEGRASE DOMAIN PROTEIN-RELATED"/>
    <property type="match status" value="1"/>
</dbReference>
<proteinExistence type="predicted"/>
<reference evidence="3" key="1">
    <citation type="journal article" date="2019" name="Sci. Rep.">
        <title>Draft genome of Tanacetum cinerariifolium, the natural source of mosquito coil.</title>
        <authorList>
            <person name="Yamashiro T."/>
            <person name="Shiraishi A."/>
            <person name="Satake H."/>
            <person name="Nakayama K."/>
        </authorList>
    </citation>
    <scope>NUCLEOTIDE SEQUENCE</scope>
</reference>
<evidence type="ECO:0000256" key="1">
    <source>
        <dbReference type="SAM" id="MobiDB-lite"/>
    </source>
</evidence>
<feature type="region of interest" description="Disordered" evidence="1">
    <location>
        <begin position="525"/>
        <end position="561"/>
    </location>
</feature>
<evidence type="ECO:0000313" key="3">
    <source>
        <dbReference type="EMBL" id="GEY83235.1"/>
    </source>
</evidence>
<dbReference type="AlphaFoldDB" id="A0A699HVA8"/>
<feature type="compositionally biased region" description="Polar residues" evidence="1">
    <location>
        <begin position="529"/>
        <end position="558"/>
    </location>
</feature>
<name>A0A699HVA8_TANCI</name>
<comment type="caution">
    <text evidence="3">The sequence shown here is derived from an EMBL/GenBank/DDBJ whole genome shotgun (WGS) entry which is preliminary data.</text>
</comment>
<protein>
    <submittedName>
        <fullName evidence="3">Retrovirus-related Pol polyprotein from transposon TNT 1-94</fullName>
    </submittedName>
</protein>
<feature type="non-terminal residue" evidence="3">
    <location>
        <position position="858"/>
    </location>
</feature>
<organism evidence="3">
    <name type="scientific">Tanacetum cinerariifolium</name>
    <name type="common">Dalmatian daisy</name>
    <name type="synonym">Chrysanthemum cinerariifolium</name>
    <dbReference type="NCBI Taxonomy" id="118510"/>
    <lineage>
        <taxon>Eukaryota</taxon>
        <taxon>Viridiplantae</taxon>
        <taxon>Streptophyta</taxon>
        <taxon>Embryophyta</taxon>
        <taxon>Tracheophyta</taxon>
        <taxon>Spermatophyta</taxon>
        <taxon>Magnoliopsida</taxon>
        <taxon>eudicotyledons</taxon>
        <taxon>Gunneridae</taxon>
        <taxon>Pentapetalae</taxon>
        <taxon>asterids</taxon>
        <taxon>campanulids</taxon>
        <taxon>Asterales</taxon>
        <taxon>Asteraceae</taxon>
        <taxon>Asteroideae</taxon>
        <taxon>Anthemideae</taxon>
        <taxon>Anthemidinae</taxon>
        <taxon>Tanacetum</taxon>
    </lineage>
</organism>
<dbReference type="EMBL" id="BKCJ010213978">
    <property type="protein sequence ID" value="GEY83235.1"/>
    <property type="molecule type" value="Genomic_DNA"/>
</dbReference>
<sequence length="858" mass="97053">QQLEPKLYDGNVIEKTSAIVIPDTKETLMLAEESRSNMLLKQKDPMMLENKVNTTPVDYANSMNSPKPTFSSRPTIVEVPKELPKASMVNMSLKKLKHHLAGFDAVVKERTTATSITKGSWALNDDLRKLKGKALADDVVTSYFSAPEMLKVDVEPLAPNMLNNKTVHSDYLRHTQEQAVILREHSKINVNFELICVKCNACMLSVNHDLYVLNDVNARAKSKSFKKNLKRKVWKPTGKVFTNIGYTWRPTSQTFTIVGNAFPLTRITTTTEMPSRKPDAIETDTPKPVVTLVYSRKPKKSKCTNNVSKSKVIKSVPANKNKPSKSWGSKGYNVPSSSVDAGCPNYSLAEAVATACYTQNRSIIRLCHGKTPYEFLHDKLPYLSFFHVFGSLCYPINDSENLGKLQPKANIGIFIGYAPTKKAFRIYNRRTRRIIKTIHVDFYELTVMASEHNSSGPTLHEMTPTTISSGLVPNTPHSTLFVPPLRIDWDILFQPLFDELLTPPPSVDHPAREVIAPIIEVGAPEPVASTGSPSSTTVDQDAPSPSNSQTTTKTQSPIIPNDFKEDNHDLDVAHMNNNPKWTKDHLLDIIIGELARPVFTRMQLYEQVLFCYYDVFLTFVEPKTYKDALTQSCWFKAILDAIRIFLAFAAHKNMVIYQMVMKTTFMNGNLRKESPRGIFINQSKYALESLKKYGFYSCVPVDTPMMEKSKLDEDKEGKTINPSHYPLVDVDHVGCQDTRHSTSGSMQFLGDRLVRWSSKRHKSAAISSTEAEYIALSVYCAQVLWMLKHIDIRFHFIKEHVENGVIKLYFVNTEYQLADIFTEAIGKERIKFLINKVGMRSFTSETLKQLADKVKEYW</sequence>
<gene>
    <name evidence="3" type="ORF">Tci_455209</name>
</gene>